<evidence type="ECO:0000256" key="2">
    <source>
        <dbReference type="SAM" id="SignalP"/>
    </source>
</evidence>
<protein>
    <recommendedName>
        <fullName evidence="3">LysM domain-containing protein</fullName>
    </recommendedName>
</protein>
<keyword evidence="5" id="KW-1185">Reference proteome</keyword>
<feature type="domain" description="LysM" evidence="3">
    <location>
        <begin position="505"/>
        <end position="549"/>
    </location>
</feature>
<dbReference type="SUPFAM" id="SSF54106">
    <property type="entry name" value="LysM domain"/>
    <property type="match status" value="7"/>
</dbReference>
<dbReference type="SMART" id="SM00257">
    <property type="entry name" value="LysM"/>
    <property type="match status" value="7"/>
</dbReference>
<feature type="region of interest" description="Disordered" evidence="1">
    <location>
        <begin position="378"/>
        <end position="401"/>
    </location>
</feature>
<feature type="domain" description="LysM" evidence="3">
    <location>
        <begin position="649"/>
        <end position="693"/>
    </location>
</feature>
<evidence type="ECO:0000259" key="3">
    <source>
        <dbReference type="PROSITE" id="PS51782"/>
    </source>
</evidence>
<feature type="domain" description="LysM" evidence="3">
    <location>
        <begin position="413"/>
        <end position="457"/>
    </location>
</feature>
<evidence type="ECO:0000313" key="4">
    <source>
        <dbReference type="EMBL" id="GAA4821315.1"/>
    </source>
</evidence>
<proteinExistence type="predicted"/>
<dbReference type="InterPro" id="IPR036779">
    <property type="entry name" value="LysM_dom_sf"/>
</dbReference>
<feature type="domain" description="LysM" evidence="3">
    <location>
        <begin position="319"/>
        <end position="365"/>
    </location>
</feature>
<feature type="signal peptide" evidence="2">
    <location>
        <begin position="1"/>
        <end position="19"/>
    </location>
</feature>
<feature type="chain" id="PRO_5047440465" description="LysM domain-containing protein" evidence="2">
    <location>
        <begin position="20"/>
        <end position="750"/>
    </location>
</feature>
<evidence type="ECO:0000313" key="5">
    <source>
        <dbReference type="Proteomes" id="UP001500298"/>
    </source>
</evidence>
<feature type="domain" description="LysM" evidence="3">
    <location>
        <begin position="704"/>
        <end position="749"/>
    </location>
</feature>
<sequence>MKQFLLILCAMGMASSVQAALEEFTSYQQTLQDTAKVITNLENPYPIITEQEEVSINGMKITKVNANGIPAFIPTRRQTLLSISQALDISIKKVIKYNDMDIYDELQPLQVYYLKSKEKKAPTEFHISKGGETLWEISQRYGVRLDRIAKYNRIEDKDVTIQAGRKLWLQEKMPKNQPIVIIEEIRDAEQNKMPEIAIVENTRGASDNREPESLELQNNLGNPHPHLIPGTNKHKVQKGEDIYDIAREYNVQVADLVSWNNLSASKVEEGQEISISAAAMMVATRGNDSSTMVQEQVSENASPIIPVYVANTRGAASFDFYAVQEGDQIVSIASKLNVSVLDLKKWNNLSSIDLTGIEELKYIPSGAEKVAQPVAQSTTPSNMHQTAAVQPESTPVEKAESKMVVKRPTLTRRTHLVQKGESLWAIANKYNIDVKQLKEWNGFQKGRDLNFGTTIYVDPPLLEDSGYQKPATNTPAEVAFNTPAIHQTAQAMPAQTASQENVNYEKYTVKLDDSIESIAFKYQMSSAELINVNNLDPAWGVVAGQEIQVRSKATPENTQQVAELPAQQKKEEQPTLVVESMTKANSRGVTQKVANTQATWDEPATTKAEKAAEEYHQMAIQPKEVNKIDAYKIEQIDEGKAWELLQANTQHVMKPGDYLLNISKQYNIPMQDLIQWNNIKDKETIAVGETIKLRDPKHPNVVPQYHIIRKGDSLFGISKKFNVNIDKLRSLNGMSEGSNSIATGTRLRIK</sequence>
<name>A0ABP9CYK8_9BACT</name>
<dbReference type="PANTHER" id="PTHR33734:SF22">
    <property type="entry name" value="MEMBRANE-BOUND LYTIC MUREIN TRANSGLYCOSYLASE D"/>
    <property type="match status" value="1"/>
</dbReference>
<dbReference type="InterPro" id="IPR018392">
    <property type="entry name" value="LysM"/>
</dbReference>
<feature type="domain" description="LysM" evidence="3">
    <location>
        <begin position="124"/>
        <end position="169"/>
    </location>
</feature>
<comment type="caution">
    <text evidence="4">The sequence shown here is derived from an EMBL/GenBank/DDBJ whole genome shotgun (WGS) entry which is preliminary data.</text>
</comment>
<accession>A0ABP9CYK8</accession>
<dbReference type="Proteomes" id="UP001500298">
    <property type="component" value="Unassembled WGS sequence"/>
</dbReference>
<organism evidence="4 5">
    <name type="scientific">Algivirga pacifica</name>
    <dbReference type="NCBI Taxonomy" id="1162670"/>
    <lineage>
        <taxon>Bacteria</taxon>
        <taxon>Pseudomonadati</taxon>
        <taxon>Bacteroidota</taxon>
        <taxon>Cytophagia</taxon>
        <taxon>Cytophagales</taxon>
        <taxon>Flammeovirgaceae</taxon>
        <taxon>Algivirga</taxon>
    </lineage>
</organism>
<dbReference type="PANTHER" id="PTHR33734">
    <property type="entry name" value="LYSM DOMAIN-CONTAINING GPI-ANCHORED PROTEIN 2"/>
    <property type="match status" value="1"/>
</dbReference>
<gene>
    <name evidence="4" type="ORF">GCM10023331_02020</name>
</gene>
<feature type="compositionally biased region" description="Polar residues" evidence="1">
    <location>
        <begin position="378"/>
        <end position="393"/>
    </location>
</feature>
<dbReference type="EMBL" id="BAABJX010000005">
    <property type="protein sequence ID" value="GAA4821315.1"/>
    <property type="molecule type" value="Genomic_DNA"/>
</dbReference>
<feature type="domain" description="LysM" evidence="3">
    <location>
        <begin position="232"/>
        <end position="275"/>
    </location>
</feature>
<dbReference type="Gene3D" id="3.10.350.10">
    <property type="entry name" value="LysM domain"/>
    <property type="match status" value="7"/>
</dbReference>
<reference evidence="5" key="1">
    <citation type="journal article" date="2019" name="Int. J. Syst. Evol. Microbiol.">
        <title>The Global Catalogue of Microorganisms (GCM) 10K type strain sequencing project: providing services to taxonomists for standard genome sequencing and annotation.</title>
        <authorList>
            <consortium name="The Broad Institute Genomics Platform"/>
            <consortium name="The Broad Institute Genome Sequencing Center for Infectious Disease"/>
            <person name="Wu L."/>
            <person name="Ma J."/>
        </authorList>
    </citation>
    <scope>NUCLEOTIDE SEQUENCE [LARGE SCALE GENOMIC DNA]</scope>
    <source>
        <strain evidence="5">JCM 18326</strain>
    </source>
</reference>
<dbReference type="CDD" id="cd00118">
    <property type="entry name" value="LysM"/>
    <property type="match status" value="6"/>
</dbReference>
<dbReference type="PROSITE" id="PS51782">
    <property type="entry name" value="LYSM"/>
    <property type="match status" value="7"/>
</dbReference>
<keyword evidence="2" id="KW-0732">Signal</keyword>
<dbReference type="Pfam" id="PF01476">
    <property type="entry name" value="LysM"/>
    <property type="match status" value="7"/>
</dbReference>
<evidence type="ECO:0000256" key="1">
    <source>
        <dbReference type="SAM" id="MobiDB-lite"/>
    </source>
</evidence>
<dbReference type="RefSeq" id="WP_345368551.1">
    <property type="nucleotide sequence ID" value="NZ_BAABJX010000005.1"/>
</dbReference>